<evidence type="ECO:0000256" key="10">
    <source>
        <dbReference type="ARBA" id="ARBA00023136"/>
    </source>
</evidence>
<dbReference type="GO" id="GO:0006954">
    <property type="term" value="P:inflammatory response"/>
    <property type="evidence" value="ECO:0007669"/>
    <property type="project" value="UniProtKB-KW"/>
</dbReference>
<evidence type="ECO:0000259" key="15">
    <source>
        <dbReference type="PROSITE" id="PS50104"/>
    </source>
</evidence>
<evidence type="ECO:0000256" key="11">
    <source>
        <dbReference type="ARBA" id="ARBA00023170"/>
    </source>
</evidence>
<keyword evidence="10 14" id="KW-0472">Membrane</keyword>
<dbReference type="PROSITE" id="PS50104">
    <property type="entry name" value="TIR"/>
    <property type="match status" value="1"/>
</dbReference>
<dbReference type="GO" id="GO:0002224">
    <property type="term" value="P:toll-like receptor signaling pathway"/>
    <property type="evidence" value="ECO:0007669"/>
    <property type="project" value="TreeGrafter"/>
</dbReference>
<gene>
    <name evidence="16" type="ORF">WMY93_013371</name>
</gene>
<dbReference type="SMART" id="SM00082">
    <property type="entry name" value="LRRCT"/>
    <property type="match status" value="1"/>
</dbReference>
<evidence type="ECO:0000256" key="9">
    <source>
        <dbReference type="ARBA" id="ARBA00022989"/>
    </source>
</evidence>
<evidence type="ECO:0000256" key="6">
    <source>
        <dbReference type="ARBA" id="ARBA00022729"/>
    </source>
</evidence>
<evidence type="ECO:0000313" key="17">
    <source>
        <dbReference type="Proteomes" id="UP001460270"/>
    </source>
</evidence>
<protein>
    <recommendedName>
        <fullName evidence="15">TIR domain-containing protein</fullName>
    </recommendedName>
</protein>
<keyword evidence="7" id="KW-0677">Repeat</keyword>
<evidence type="ECO:0000313" key="16">
    <source>
        <dbReference type="EMBL" id="KAK7913160.1"/>
    </source>
</evidence>
<dbReference type="SUPFAM" id="SSF52058">
    <property type="entry name" value="L domain-like"/>
    <property type="match status" value="1"/>
</dbReference>
<organism evidence="16 17">
    <name type="scientific">Mugilogobius chulae</name>
    <name type="common">yellowstripe goby</name>
    <dbReference type="NCBI Taxonomy" id="88201"/>
    <lineage>
        <taxon>Eukaryota</taxon>
        <taxon>Metazoa</taxon>
        <taxon>Chordata</taxon>
        <taxon>Craniata</taxon>
        <taxon>Vertebrata</taxon>
        <taxon>Euteleostomi</taxon>
        <taxon>Actinopterygii</taxon>
        <taxon>Neopterygii</taxon>
        <taxon>Teleostei</taxon>
        <taxon>Neoteleostei</taxon>
        <taxon>Acanthomorphata</taxon>
        <taxon>Gobiaria</taxon>
        <taxon>Gobiiformes</taxon>
        <taxon>Gobioidei</taxon>
        <taxon>Gobiidae</taxon>
        <taxon>Gobionellinae</taxon>
        <taxon>Mugilogobius</taxon>
    </lineage>
</organism>
<dbReference type="EMBL" id="JBBPFD010000009">
    <property type="protein sequence ID" value="KAK7913160.1"/>
    <property type="molecule type" value="Genomic_DNA"/>
</dbReference>
<dbReference type="PRINTS" id="PR01537">
    <property type="entry name" value="INTRLKN1R1F"/>
</dbReference>
<evidence type="ECO:0000256" key="12">
    <source>
        <dbReference type="ARBA" id="ARBA00023180"/>
    </source>
</evidence>
<dbReference type="SMART" id="SM00255">
    <property type="entry name" value="TIR"/>
    <property type="match status" value="1"/>
</dbReference>
<dbReference type="PANTHER" id="PTHR24365">
    <property type="entry name" value="TOLL-LIKE RECEPTOR"/>
    <property type="match status" value="1"/>
</dbReference>
<evidence type="ECO:0000256" key="4">
    <source>
        <dbReference type="ARBA" id="ARBA00022614"/>
    </source>
</evidence>
<keyword evidence="13" id="KW-0395">Inflammatory response</keyword>
<keyword evidence="3" id="KW-0399">Innate immunity</keyword>
<reference evidence="17" key="1">
    <citation type="submission" date="2024-04" db="EMBL/GenBank/DDBJ databases">
        <title>Salinicola lusitanus LLJ914,a marine bacterium isolated from the Okinawa Trough.</title>
        <authorList>
            <person name="Li J."/>
        </authorList>
    </citation>
    <scope>NUCLEOTIDE SEQUENCE [LARGE SCALE GENOMIC DNA]</scope>
</reference>
<dbReference type="GO" id="GO:0005886">
    <property type="term" value="C:plasma membrane"/>
    <property type="evidence" value="ECO:0007669"/>
    <property type="project" value="TreeGrafter"/>
</dbReference>
<dbReference type="FunFam" id="3.40.50.10140:FF:000001">
    <property type="entry name" value="Toll-like receptor 2"/>
    <property type="match status" value="1"/>
</dbReference>
<feature type="domain" description="TIR" evidence="15">
    <location>
        <begin position="194"/>
        <end position="335"/>
    </location>
</feature>
<dbReference type="InterPro" id="IPR032675">
    <property type="entry name" value="LRR_dom_sf"/>
</dbReference>
<evidence type="ECO:0000256" key="2">
    <source>
        <dbReference type="ARBA" id="ARBA00009634"/>
    </source>
</evidence>
<evidence type="ECO:0000256" key="7">
    <source>
        <dbReference type="ARBA" id="ARBA00022737"/>
    </source>
</evidence>
<keyword evidence="17" id="KW-1185">Reference proteome</keyword>
<dbReference type="AlphaFoldDB" id="A0AAW0NZA6"/>
<dbReference type="GO" id="GO:0045087">
    <property type="term" value="P:innate immune response"/>
    <property type="evidence" value="ECO:0007669"/>
    <property type="project" value="UniProtKB-KW"/>
</dbReference>
<evidence type="ECO:0000256" key="1">
    <source>
        <dbReference type="ARBA" id="ARBA00004479"/>
    </source>
</evidence>
<evidence type="ECO:0000256" key="8">
    <source>
        <dbReference type="ARBA" id="ARBA00022859"/>
    </source>
</evidence>
<dbReference type="GO" id="GO:0038023">
    <property type="term" value="F:signaling receptor activity"/>
    <property type="evidence" value="ECO:0007669"/>
    <property type="project" value="TreeGrafter"/>
</dbReference>
<keyword evidence="11" id="KW-0675">Receptor</keyword>
<keyword evidence="5 14" id="KW-0812">Transmembrane</keyword>
<dbReference type="Gene3D" id="3.40.50.10140">
    <property type="entry name" value="Toll/interleukin-1 receptor homology (TIR) domain"/>
    <property type="match status" value="1"/>
</dbReference>
<evidence type="ECO:0000256" key="3">
    <source>
        <dbReference type="ARBA" id="ARBA00022588"/>
    </source>
</evidence>
<dbReference type="Pfam" id="PF01582">
    <property type="entry name" value="TIR"/>
    <property type="match status" value="1"/>
</dbReference>
<dbReference type="Proteomes" id="UP001460270">
    <property type="component" value="Unassembled WGS sequence"/>
</dbReference>
<evidence type="ECO:0000256" key="5">
    <source>
        <dbReference type="ARBA" id="ARBA00022692"/>
    </source>
</evidence>
<feature type="transmembrane region" description="Helical" evidence="14">
    <location>
        <begin position="138"/>
        <end position="160"/>
    </location>
</feature>
<keyword evidence="12" id="KW-0325">Glycoprotein</keyword>
<dbReference type="InterPro" id="IPR035897">
    <property type="entry name" value="Toll_tir_struct_dom_sf"/>
</dbReference>
<keyword evidence="6" id="KW-0732">Signal</keyword>
<proteinExistence type="inferred from homology"/>
<evidence type="ECO:0000256" key="14">
    <source>
        <dbReference type="SAM" id="Phobius"/>
    </source>
</evidence>
<evidence type="ECO:0000256" key="13">
    <source>
        <dbReference type="ARBA" id="ARBA00023198"/>
    </source>
</evidence>
<comment type="caution">
    <text evidence="16">The sequence shown here is derived from an EMBL/GenBank/DDBJ whole genome shotgun (WGS) entry which is preliminary data.</text>
</comment>
<keyword evidence="9 14" id="KW-1133">Transmembrane helix</keyword>
<keyword evidence="4" id="KW-0433">Leucine-rich repeat</keyword>
<comment type="similarity">
    <text evidence="2">Belongs to the Toll-like receptor family.</text>
</comment>
<comment type="subcellular location">
    <subcellularLocation>
        <location evidence="1">Membrane</location>
        <topology evidence="1">Single-pass type I membrane protein</topology>
    </subcellularLocation>
</comment>
<accession>A0AAW0NZA6</accession>
<dbReference type="SUPFAM" id="SSF52200">
    <property type="entry name" value="Toll/Interleukin receptor TIR domain"/>
    <property type="match status" value="1"/>
</dbReference>
<dbReference type="Gene3D" id="3.80.10.10">
    <property type="entry name" value="Ribonuclease Inhibitor"/>
    <property type="match status" value="1"/>
</dbReference>
<sequence>MCSENQLTQVPTDLPPAVTSIDLNLFAPIPNLTQLRVSSTNLHTLDFLIHANLTKLQWLLARKNTFSVITEGIIKAMPSLTRLDLRENGFTCDCDNSWFVQWIKNITRTQVIGAQDFKCSYPSQRRGSKLLELDVQSCLVDIDFICFMSSSCFIIFFLVVSFIYHFSRFHLTYAYYIFLAWMFDSKNRQKRAESQYDAFVSYNTHDEAWVYEELVPHLEQEQGWRLCLHHRDFLPGKPIVENIAEAIYGSRKTICVISRRYLQSEWCSKEMQLASFRLFDEREDVLILLFLEDIPTCHLSPFYRMKRLLKKRTYLSWIKAADNPQLFWEKLRQALRSTNRAEEERLRLTVNQMHGVCFQPAE</sequence>
<name>A0AAW0NZA6_9GOBI</name>
<dbReference type="InterPro" id="IPR000483">
    <property type="entry name" value="Cys-rich_flank_reg_C"/>
</dbReference>
<dbReference type="InterPro" id="IPR000157">
    <property type="entry name" value="TIR_dom"/>
</dbReference>
<keyword evidence="8" id="KW-0391">Immunity</keyword>
<dbReference type="PANTHER" id="PTHR24365:SF522">
    <property type="entry name" value="LOW QUALITY PROTEIN: TOLL-LIKE RECEPTOR 13-RELATED"/>
    <property type="match status" value="1"/>
</dbReference>